<evidence type="ECO:0008006" key="2">
    <source>
        <dbReference type="Google" id="ProtNLM"/>
    </source>
</evidence>
<gene>
    <name evidence="1" type="ORF">SHKM778_51050</name>
</gene>
<evidence type="ECO:0000313" key="1">
    <source>
        <dbReference type="EMBL" id="BFO18717.1"/>
    </source>
</evidence>
<dbReference type="EMBL" id="AP035768">
    <property type="protein sequence ID" value="BFO18717.1"/>
    <property type="molecule type" value="Genomic_DNA"/>
</dbReference>
<protein>
    <recommendedName>
        <fullName evidence="2">Nucleotidyltransferase family protein</fullName>
    </recommendedName>
</protein>
<reference evidence="1" key="1">
    <citation type="submission" date="2024-06" db="EMBL/GenBank/DDBJ databases">
        <authorList>
            <consortium name="consrtm"/>
            <person name="Uemura M."/>
            <person name="Terahara T."/>
        </authorList>
    </citation>
    <scope>NUCLEOTIDE SEQUENCE</scope>
    <source>
        <strain evidence="1">KM77-8</strain>
    </source>
</reference>
<name>A0AAT9HMS3_9ACTN</name>
<reference evidence="1" key="2">
    <citation type="submission" date="2024-07" db="EMBL/GenBank/DDBJ databases">
        <title>Streptomyces haneummycinica sp. nov., a new antibiotic-producing actinobacterium isolated from marine sediment.</title>
        <authorList>
            <person name="Uemura M."/>
            <person name="Hamada M."/>
            <person name="Hirano S."/>
            <person name="Kobayashi K."/>
            <person name="Ohshiro T."/>
            <person name="Kobayashi T."/>
            <person name="Terahara T."/>
        </authorList>
    </citation>
    <scope>NUCLEOTIDE SEQUENCE</scope>
    <source>
        <strain evidence="1">KM77-8</strain>
    </source>
</reference>
<proteinExistence type="predicted"/>
<organism evidence="1">
    <name type="scientific">Streptomyces haneummycinicus</name>
    <dbReference type="NCBI Taxonomy" id="3074435"/>
    <lineage>
        <taxon>Bacteria</taxon>
        <taxon>Bacillati</taxon>
        <taxon>Actinomycetota</taxon>
        <taxon>Actinomycetes</taxon>
        <taxon>Kitasatosporales</taxon>
        <taxon>Streptomycetaceae</taxon>
        <taxon>Streptomyces</taxon>
    </lineage>
</organism>
<dbReference type="AlphaFoldDB" id="A0AAT9HMS3"/>
<accession>A0AAT9HMS3</accession>
<sequence>MFDVGATTSLRGMSTPPTSDVDLFADDVVIDPYPVHAELREQGPVVHLPGTTSTR</sequence>